<name>A0A1H2LAF4_9ACTO</name>
<evidence type="ECO:0000256" key="1">
    <source>
        <dbReference type="ARBA" id="ARBA00004127"/>
    </source>
</evidence>
<evidence type="ECO:0000256" key="4">
    <source>
        <dbReference type="ARBA" id="ARBA00022989"/>
    </source>
</evidence>
<comment type="subcellular location">
    <subcellularLocation>
        <location evidence="1">Endomembrane system</location>
        <topology evidence="1">Multi-pass membrane protein</topology>
    </subcellularLocation>
    <subcellularLocation>
        <location evidence="6">Membrane</location>
        <topology evidence="6">Multi-pass membrane protein</topology>
    </subcellularLocation>
</comment>
<dbReference type="PANTHER" id="PTHR43507:SF1">
    <property type="entry name" value="NADH-UBIQUINONE OXIDOREDUCTASE CHAIN 4"/>
    <property type="match status" value="1"/>
</dbReference>
<feature type="transmembrane region" description="Helical" evidence="7">
    <location>
        <begin position="312"/>
        <end position="334"/>
    </location>
</feature>
<feature type="transmembrane region" description="Helical" evidence="7">
    <location>
        <begin position="217"/>
        <end position="235"/>
    </location>
</feature>
<feature type="transmembrane region" description="Helical" evidence="7">
    <location>
        <begin position="38"/>
        <end position="58"/>
    </location>
</feature>
<protein>
    <submittedName>
        <fullName evidence="9">NADH dehydrogenase subunit M</fullName>
    </submittedName>
</protein>
<keyword evidence="3 6" id="KW-0812">Transmembrane</keyword>
<dbReference type="GO" id="GO:0008137">
    <property type="term" value="F:NADH dehydrogenase (ubiquinone) activity"/>
    <property type="evidence" value="ECO:0007669"/>
    <property type="project" value="InterPro"/>
</dbReference>
<dbReference type="InterPro" id="IPR001750">
    <property type="entry name" value="ND/Mrp_TM"/>
</dbReference>
<dbReference type="InterPro" id="IPR003918">
    <property type="entry name" value="NADH_UbQ_OxRdtase"/>
</dbReference>
<dbReference type="GeneID" id="65343893"/>
<comment type="similarity">
    <text evidence="2">Belongs to the complex I subunit 4 family.</text>
</comment>
<evidence type="ECO:0000256" key="3">
    <source>
        <dbReference type="ARBA" id="ARBA00022692"/>
    </source>
</evidence>
<dbReference type="EMBL" id="LT629804">
    <property type="protein sequence ID" value="SDU77705.1"/>
    <property type="molecule type" value="Genomic_DNA"/>
</dbReference>
<feature type="transmembrane region" description="Helical" evidence="7">
    <location>
        <begin position="118"/>
        <end position="135"/>
    </location>
</feature>
<dbReference type="GO" id="GO:0016020">
    <property type="term" value="C:membrane"/>
    <property type="evidence" value="ECO:0007669"/>
    <property type="project" value="UniProtKB-SubCell"/>
</dbReference>
<feature type="transmembrane region" description="Helical" evidence="7">
    <location>
        <begin position="459"/>
        <end position="477"/>
    </location>
</feature>
<accession>A0A1H2LAF4</accession>
<dbReference type="AlphaFoldDB" id="A0A1H2LAF4"/>
<evidence type="ECO:0000256" key="6">
    <source>
        <dbReference type="RuleBase" id="RU000320"/>
    </source>
</evidence>
<feature type="transmembrane region" description="Helical" evidence="7">
    <location>
        <begin position="6"/>
        <end position="26"/>
    </location>
</feature>
<feature type="transmembrane region" description="Helical" evidence="7">
    <location>
        <begin position="173"/>
        <end position="194"/>
    </location>
</feature>
<feature type="transmembrane region" description="Helical" evidence="7">
    <location>
        <begin position="256"/>
        <end position="277"/>
    </location>
</feature>
<evidence type="ECO:0000313" key="9">
    <source>
        <dbReference type="EMBL" id="SDU77705.1"/>
    </source>
</evidence>
<dbReference type="InterPro" id="IPR010227">
    <property type="entry name" value="NADH_Q_OxRdtase_chainM/4"/>
</dbReference>
<proteinExistence type="inferred from homology"/>
<keyword evidence="10" id="KW-1185">Reference proteome</keyword>
<dbReference type="NCBIfam" id="NF004500">
    <property type="entry name" value="PRK05846.1-4"/>
    <property type="match status" value="1"/>
</dbReference>
<dbReference type="GO" id="GO:0048039">
    <property type="term" value="F:ubiquinone binding"/>
    <property type="evidence" value="ECO:0007669"/>
    <property type="project" value="TreeGrafter"/>
</dbReference>
<feature type="domain" description="NADH:quinone oxidoreductase/Mrp antiporter transmembrane" evidence="8">
    <location>
        <begin position="137"/>
        <end position="429"/>
    </location>
</feature>
<dbReference type="PANTHER" id="PTHR43507">
    <property type="entry name" value="NADH-UBIQUINONE OXIDOREDUCTASE CHAIN 4"/>
    <property type="match status" value="1"/>
</dbReference>
<evidence type="ECO:0000256" key="7">
    <source>
        <dbReference type="SAM" id="Phobius"/>
    </source>
</evidence>
<evidence type="ECO:0000313" key="10">
    <source>
        <dbReference type="Proteomes" id="UP000214355"/>
    </source>
</evidence>
<dbReference type="OrthoDB" id="9768329at2"/>
<dbReference type="RefSeq" id="WP_091278698.1">
    <property type="nucleotide sequence ID" value="NZ_JABAPK010000003.1"/>
</dbReference>
<evidence type="ECO:0000256" key="2">
    <source>
        <dbReference type="ARBA" id="ARBA00009025"/>
    </source>
</evidence>
<dbReference type="Proteomes" id="UP000214355">
    <property type="component" value="Chromosome I"/>
</dbReference>
<dbReference type="GO" id="GO:0003954">
    <property type="term" value="F:NADH dehydrogenase activity"/>
    <property type="evidence" value="ECO:0007669"/>
    <property type="project" value="TreeGrafter"/>
</dbReference>
<reference evidence="10" key="1">
    <citation type="submission" date="2016-10" db="EMBL/GenBank/DDBJ databases">
        <authorList>
            <person name="Varghese N."/>
            <person name="Submissions S."/>
        </authorList>
    </citation>
    <scope>NUCLEOTIDE SEQUENCE [LARGE SCALE GENOMIC DNA]</scope>
    <source>
        <strain evidence="10">DSM 10002</strain>
    </source>
</reference>
<feature type="transmembrane region" description="Helical" evidence="7">
    <location>
        <begin position="78"/>
        <end position="106"/>
    </location>
</feature>
<dbReference type="GO" id="GO:0015990">
    <property type="term" value="P:electron transport coupled proton transport"/>
    <property type="evidence" value="ECO:0007669"/>
    <property type="project" value="TreeGrafter"/>
</dbReference>
<keyword evidence="5 7" id="KW-0472">Membrane</keyword>
<keyword evidence="4 7" id="KW-1133">Transmembrane helix</keyword>
<dbReference type="STRING" id="131112.SAMN04489737_0134"/>
<feature type="transmembrane region" description="Helical" evidence="7">
    <location>
        <begin position="340"/>
        <end position="360"/>
    </location>
</feature>
<gene>
    <name evidence="9" type="ORF">SAMN04489737_0134</name>
</gene>
<dbReference type="GO" id="GO:0042773">
    <property type="term" value="P:ATP synthesis coupled electron transport"/>
    <property type="evidence" value="ECO:0007669"/>
    <property type="project" value="InterPro"/>
</dbReference>
<dbReference type="NCBIfam" id="TIGR01972">
    <property type="entry name" value="NDH_I_M"/>
    <property type="match status" value="1"/>
</dbReference>
<dbReference type="Pfam" id="PF00361">
    <property type="entry name" value="Proton_antipo_M"/>
    <property type="match status" value="1"/>
</dbReference>
<sequence>MNIIEATAPWLTVLVAIPFVSGLVLWLVPQLRTFARQFALAISVLVLAGFVAALATSFDMANAGTTQLYESYPWIPQIGVSLTWGINGMGAVMIGLAVLLVPFVILAEWEDFEAHEDSGYFAWVLVLEAVMIGLFAARDVFLFYVLFEAMIVPVYFMIGRYGGTGRVRAAMKFLLFSLAGGLIMLAGIIAVYAYGQGGSEAFILDHIQGTLRLSDTAQMWVFLSFFIAFAIKAPMWPVHTWLPDTAASASTGTSTLLVGILDKLGTFGMIAICLPLFPRAVTVAAPVVLTLAIISIIWGALMAISSDNLLRLVSYTSISHFGFMVMGIFSGSALALTGSILYMVAHGIGTAGLFLIVGFLERRGHSYLISSYGGWQRVTPIIAGTFLIAGLATIALPGLSGFIPEYLVLMGTYSVWPVVALCAVIGVVLAAIYILLPYQRAFTGPKPDIEVQDMGGREKVVAGGLIVAMLALGFYPAPVLEMVSPVADNATIIPVTVTDNTQVSIEGSDK</sequence>
<evidence type="ECO:0000256" key="5">
    <source>
        <dbReference type="ARBA" id="ARBA00023136"/>
    </source>
</evidence>
<dbReference type="PRINTS" id="PR01437">
    <property type="entry name" value="NUOXDRDTASE4"/>
</dbReference>
<feature type="transmembrane region" description="Helical" evidence="7">
    <location>
        <begin position="415"/>
        <end position="438"/>
    </location>
</feature>
<feature type="transmembrane region" description="Helical" evidence="7">
    <location>
        <begin position="141"/>
        <end position="161"/>
    </location>
</feature>
<evidence type="ECO:0000259" key="8">
    <source>
        <dbReference type="Pfam" id="PF00361"/>
    </source>
</evidence>
<organism evidence="9 10">
    <name type="scientific">Arcanobacterium phocae</name>
    <dbReference type="NCBI Taxonomy" id="131112"/>
    <lineage>
        <taxon>Bacteria</taxon>
        <taxon>Bacillati</taxon>
        <taxon>Actinomycetota</taxon>
        <taxon>Actinomycetes</taxon>
        <taxon>Actinomycetales</taxon>
        <taxon>Actinomycetaceae</taxon>
        <taxon>Arcanobacterium</taxon>
    </lineage>
</organism>
<feature type="transmembrane region" description="Helical" evidence="7">
    <location>
        <begin position="283"/>
        <end position="305"/>
    </location>
</feature>
<dbReference type="GO" id="GO:0012505">
    <property type="term" value="C:endomembrane system"/>
    <property type="evidence" value="ECO:0007669"/>
    <property type="project" value="UniProtKB-SubCell"/>
</dbReference>
<feature type="transmembrane region" description="Helical" evidence="7">
    <location>
        <begin position="381"/>
        <end position="403"/>
    </location>
</feature>